<dbReference type="Pfam" id="PF00398">
    <property type="entry name" value="RrnaAD"/>
    <property type="match status" value="1"/>
</dbReference>
<dbReference type="InterPro" id="IPR029063">
    <property type="entry name" value="SAM-dependent_MTases_sf"/>
</dbReference>
<keyword evidence="1 7" id="KW-0963">Cytoplasm</keyword>
<dbReference type="PROSITE" id="PS01131">
    <property type="entry name" value="RRNA_A_DIMETH"/>
    <property type="match status" value="1"/>
</dbReference>
<evidence type="ECO:0000256" key="5">
    <source>
        <dbReference type="ARBA" id="ARBA00022691"/>
    </source>
</evidence>
<dbReference type="SMART" id="SM00650">
    <property type="entry name" value="rADc"/>
    <property type="match status" value="1"/>
</dbReference>
<dbReference type="PANTHER" id="PTHR11727">
    <property type="entry name" value="DIMETHYLADENOSINE TRANSFERASE"/>
    <property type="match status" value="1"/>
</dbReference>
<dbReference type="SUPFAM" id="SSF53335">
    <property type="entry name" value="S-adenosyl-L-methionine-dependent methyltransferases"/>
    <property type="match status" value="1"/>
</dbReference>
<keyword evidence="3 7" id="KW-0489">Methyltransferase</keyword>
<name>A0A7C5KDC6_9BACT</name>
<evidence type="ECO:0000256" key="3">
    <source>
        <dbReference type="ARBA" id="ARBA00022603"/>
    </source>
</evidence>
<evidence type="ECO:0000256" key="1">
    <source>
        <dbReference type="ARBA" id="ARBA00022490"/>
    </source>
</evidence>
<comment type="caution">
    <text evidence="10">The sequence shown here is derived from an EMBL/GenBank/DDBJ whole genome shotgun (WGS) entry which is preliminary data.</text>
</comment>
<dbReference type="Gene3D" id="1.10.8.100">
    <property type="entry name" value="Ribosomal RNA adenine dimethylase-like, domain 2"/>
    <property type="match status" value="1"/>
</dbReference>
<comment type="catalytic activity">
    <reaction evidence="7">
        <text>adenosine(1518)/adenosine(1519) in 16S rRNA + 4 S-adenosyl-L-methionine = N(6)-dimethyladenosine(1518)/N(6)-dimethyladenosine(1519) in 16S rRNA + 4 S-adenosyl-L-homocysteine + 4 H(+)</text>
        <dbReference type="Rhea" id="RHEA:19609"/>
        <dbReference type="Rhea" id="RHEA-COMP:10232"/>
        <dbReference type="Rhea" id="RHEA-COMP:10233"/>
        <dbReference type="ChEBI" id="CHEBI:15378"/>
        <dbReference type="ChEBI" id="CHEBI:57856"/>
        <dbReference type="ChEBI" id="CHEBI:59789"/>
        <dbReference type="ChEBI" id="CHEBI:74411"/>
        <dbReference type="ChEBI" id="CHEBI:74493"/>
        <dbReference type="EC" id="2.1.1.182"/>
    </reaction>
</comment>
<dbReference type="GO" id="GO:0003723">
    <property type="term" value="F:RNA binding"/>
    <property type="evidence" value="ECO:0007669"/>
    <property type="project" value="UniProtKB-UniRule"/>
</dbReference>
<dbReference type="InterPro" id="IPR011530">
    <property type="entry name" value="rRNA_adenine_dimethylase"/>
</dbReference>
<evidence type="ECO:0000256" key="4">
    <source>
        <dbReference type="ARBA" id="ARBA00022679"/>
    </source>
</evidence>
<dbReference type="HAMAP" id="MF_00607">
    <property type="entry name" value="16SrRNA_methyltr_A"/>
    <property type="match status" value="1"/>
</dbReference>
<protein>
    <recommendedName>
        <fullName evidence="7">Ribosomal RNA small subunit methyltransferase A</fullName>
        <ecNumber evidence="7">2.1.1.182</ecNumber>
    </recommendedName>
    <alternativeName>
        <fullName evidence="7">16S rRNA (adenine(1518)-N(6)/adenine(1519)-N(6))-dimethyltransferase</fullName>
    </alternativeName>
    <alternativeName>
        <fullName evidence="7">16S rRNA dimethyladenosine transferase</fullName>
    </alternativeName>
    <alternativeName>
        <fullName evidence="7">16S rRNA dimethylase</fullName>
    </alternativeName>
    <alternativeName>
        <fullName evidence="7">S-adenosylmethionine-6-N', N'-adenosyl(rRNA) dimethyltransferase</fullName>
    </alternativeName>
</protein>
<evidence type="ECO:0000256" key="7">
    <source>
        <dbReference type="HAMAP-Rule" id="MF_00607"/>
    </source>
</evidence>
<comment type="subcellular location">
    <subcellularLocation>
        <location evidence="7">Cytoplasm</location>
    </subcellularLocation>
</comment>
<feature type="binding site" evidence="7 8">
    <location>
        <position position="13"/>
    </location>
    <ligand>
        <name>S-adenosyl-L-methionine</name>
        <dbReference type="ChEBI" id="CHEBI:59789"/>
    </ligand>
</feature>
<dbReference type="PANTHER" id="PTHR11727:SF7">
    <property type="entry name" value="DIMETHYLADENOSINE TRANSFERASE-RELATED"/>
    <property type="match status" value="1"/>
</dbReference>
<feature type="binding site" evidence="7 8">
    <location>
        <position position="40"/>
    </location>
    <ligand>
        <name>S-adenosyl-L-methionine</name>
        <dbReference type="ChEBI" id="CHEBI:59789"/>
    </ligand>
</feature>
<dbReference type="PROSITE" id="PS51689">
    <property type="entry name" value="SAM_RNA_A_N6_MT"/>
    <property type="match status" value="1"/>
</dbReference>
<evidence type="ECO:0000313" key="10">
    <source>
        <dbReference type="EMBL" id="HHI66357.1"/>
    </source>
</evidence>
<evidence type="ECO:0000256" key="6">
    <source>
        <dbReference type="ARBA" id="ARBA00022884"/>
    </source>
</evidence>
<organism evidence="10">
    <name type="scientific">Thermodesulfobium narugense</name>
    <dbReference type="NCBI Taxonomy" id="184064"/>
    <lineage>
        <taxon>Bacteria</taxon>
        <taxon>Pseudomonadati</taxon>
        <taxon>Thermodesulfobiota</taxon>
        <taxon>Thermodesulfobiia</taxon>
        <taxon>Thermodesulfobiales</taxon>
        <taxon>Thermodesulfobiaceae</taxon>
        <taxon>Thermodesulfobium</taxon>
    </lineage>
</organism>
<dbReference type="EC" id="2.1.1.182" evidence="7"/>
<feature type="binding site" evidence="7 8">
    <location>
        <position position="89"/>
    </location>
    <ligand>
        <name>S-adenosyl-L-methionine</name>
        <dbReference type="ChEBI" id="CHEBI:59789"/>
    </ligand>
</feature>
<reference evidence="10" key="1">
    <citation type="journal article" date="2020" name="mSystems">
        <title>Genome- and Community-Level Interaction Insights into Carbon Utilization and Element Cycling Functions of Hydrothermarchaeota in Hydrothermal Sediment.</title>
        <authorList>
            <person name="Zhou Z."/>
            <person name="Liu Y."/>
            <person name="Xu W."/>
            <person name="Pan J."/>
            <person name="Luo Z.H."/>
            <person name="Li M."/>
        </authorList>
    </citation>
    <scope>NUCLEOTIDE SEQUENCE [LARGE SCALE GENOMIC DNA]</scope>
    <source>
        <strain evidence="10">SpSt-1019</strain>
    </source>
</reference>
<dbReference type="NCBIfam" id="TIGR00755">
    <property type="entry name" value="ksgA"/>
    <property type="match status" value="1"/>
</dbReference>
<feature type="binding site" evidence="7 8">
    <location>
        <position position="61"/>
    </location>
    <ligand>
        <name>S-adenosyl-L-methionine</name>
        <dbReference type="ChEBI" id="CHEBI:59789"/>
    </ligand>
</feature>
<feature type="binding site" evidence="7 8">
    <location>
        <position position="107"/>
    </location>
    <ligand>
        <name>S-adenosyl-L-methionine</name>
        <dbReference type="ChEBI" id="CHEBI:59789"/>
    </ligand>
</feature>
<keyword evidence="2 7" id="KW-0698">rRNA processing</keyword>
<evidence type="ECO:0000259" key="9">
    <source>
        <dbReference type="SMART" id="SM00650"/>
    </source>
</evidence>
<keyword evidence="4 7" id="KW-0808">Transferase</keyword>
<comment type="similarity">
    <text evidence="7">Belongs to the class I-like SAM-binding methyltransferase superfamily. rRNA adenine N(6)-methyltransferase family. RsmA subfamily.</text>
</comment>
<proteinExistence type="inferred from homology"/>
<dbReference type="GO" id="GO:0052908">
    <property type="term" value="F:16S rRNA (adenine(1518)-N(6)/adenine(1519)-N(6))-dimethyltransferase activity"/>
    <property type="evidence" value="ECO:0007669"/>
    <property type="project" value="UniProtKB-EC"/>
</dbReference>
<evidence type="ECO:0000256" key="2">
    <source>
        <dbReference type="ARBA" id="ARBA00022552"/>
    </source>
</evidence>
<keyword evidence="5 7" id="KW-0949">S-adenosyl-L-methionine</keyword>
<feature type="domain" description="Ribosomal RNA adenine methylase transferase N-terminal" evidence="9">
    <location>
        <begin position="20"/>
        <end position="192"/>
    </location>
</feature>
<dbReference type="InterPro" id="IPR020598">
    <property type="entry name" value="rRNA_Ade_methylase_Trfase_N"/>
</dbReference>
<dbReference type="InterPro" id="IPR020596">
    <property type="entry name" value="rRNA_Ade_Mease_Trfase_CS"/>
</dbReference>
<gene>
    <name evidence="7 10" type="primary">rsmA</name>
    <name evidence="7" type="synonym">ksgA</name>
    <name evidence="10" type="ORF">ENL70_07410</name>
</gene>
<comment type="function">
    <text evidence="7">Specifically dimethylates two adjacent adenosines (A1518 and A1519) in the loop of a conserved hairpin near the 3'-end of 16S rRNA in the 30S particle. May play a critical role in biogenesis of 30S subunits.</text>
</comment>
<dbReference type="AlphaFoldDB" id="A0A7C5KDC6"/>
<sequence>MKNLAPLKRFGQNFLIDQNIARKIIESAMIKEDDFIVEIGPGKGALTKHLLKLSNDYLGIEVDRGLFKLLNEEYKNELAFENKKIILSDALKTDLGFIDKSVNLISNLPYNIASLIIVKMIKENIKLKSMTLMIQKEMAQRLFASAGTRDYGRLSVLIQIFFDGKILFEVSESCFYPKPKIKSVVINLIPKDDFFEKRLYCEDFEKFLKEVFSQPRKILKNVLSEEYISIFSEIQKDLLQKRPDQIEPKTYWDIFELYKGQSEGCLKDRSP</sequence>
<dbReference type="InterPro" id="IPR001737">
    <property type="entry name" value="KsgA/Erm"/>
</dbReference>
<evidence type="ECO:0000256" key="8">
    <source>
        <dbReference type="PROSITE-ProRule" id="PRU01026"/>
    </source>
</evidence>
<accession>A0A7C5KDC6</accession>
<keyword evidence="6 7" id="KW-0694">RNA-binding</keyword>
<dbReference type="Gene3D" id="3.40.50.150">
    <property type="entry name" value="Vaccinia Virus protein VP39"/>
    <property type="match status" value="1"/>
</dbReference>
<dbReference type="EMBL" id="DRUY01000250">
    <property type="protein sequence ID" value="HHI66357.1"/>
    <property type="molecule type" value="Genomic_DNA"/>
</dbReference>
<feature type="binding site" evidence="7 8">
    <location>
        <position position="15"/>
    </location>
    <ligand>
        <name>S-adenosyl-L-methionine</name>
        <dbReference type="ChEBI" id="CHEBI:59789"/>
    </ligand>
</feature>
<dbReference type="InterPro" id="IPR023165">
    <property type="entry name" value="rRNA_Ade_diMease-like_C"/>
</dbReference>
<dbReference type="GO" id="GO:0005829">
    <property type="term" value="C:cytosol"/>
    <property type="evidence" value="ECO:0007669"/>
    <property type="project" value="TreeGrafter"/>
</dbReference>